<dbReference type="RefSeq" id="WP_127821981.1">
    <property type="nucleotide sequence ID" value="NZ_RWGX02000016.1"/>
</dbReference>
<evidence type="ECO:0000259" key="4">
    <source>
        <dbReference type="PROSITE" id="PS51898"/>
    </source>
</evidence>
<keyword evidence="3" id="KW-0233">DNA recombination</keyword>
<dbReference type="CDD" id="cd01185">
    <property type="entry name" value="INTN1_C_like"/>
    <property type="match status" value="1"/>
</dbReference>
<dbReference type="Pfam" id="PF13102">
    <property type="entry name" value="Phage_int_SAM_5"/>
    <property type="match status" value="1"/>
</dbReference>
<dbReference type="PROSITE" id="PS51898">
    <property type="entry name" value="TYR_RECOMBINASE"/>
    <property type="match status" value="1"/>
</dbReference>
<dbReference type="InterPro" id="IPR010998">
    <property type="entry name" value="Integrase_recombinase_N"/>
</dbReference>
<accession>A0AA94JN46</accession>
<dbReference type="Gene3D" id="1.10.150.130">
    <property type="match status" value="1"/>
</dbReference>
<organism evidence="5">
    <name type="scientific">Flavobacterium columnare</name>
    <dbReference type="NCBI Taxonomy" id="996"/>
    <lineage>
        <taxon>Bacteria</taxon>
        <taxon>Pseudomonadati</taxon>
        <taxon>Bacteroidota</taxon>
        <taxon>Flavobacteriia</taxon>
        <taxon>Flavobacteriales</taxon>
        <taxon>Flavobacteriaceae</taxon>
        <taxon>Flavobacterium</taxon>
    </lineage>
</organism>
<feature type="domain" description="Tyr recombinase" evidence="4">
    <location>
        <begin position="196"/>
        <end position="361"/>
    </location>
</feature>
<evidence type="ECO:0000256" key="2">
    <source>
        <dbReference type="ARBA" id="ARBA00023125"/>
    </source>
</evidence>
<gene>
    <name evidence="5" type="ORF">EJB19_06985</name>
</gene>
<evidence type="ECO:0000313" key="5">
    <source>
        <dbReference type="EMBL" id="RVU87957.1"/>
    </source>
</evidence>
<dbReference type="InterPro" id="IPR011010">
    <property type="entry name" value="DNA_brk_join_enz"/>
</dbReference>
<dbReference type="InterPro" id="IPR050090">
    <property type="entry name" value="Tyrosine_recombinase_XerCD"/>
</dbReference>
<dbReference type="AlphaFoldDB" id="A0AA94JN46"/>
<protein>
    <submittedName>
        <fullName evidence="5">Site-specific integrase</fullName>
    </submittedName>
</protein>
<dbReference type="Pfam" id="PF00589">
    <property type="entry name" value="Phage_integrase"/>
    <property type="match status" value="1"/>
</dbReference>
<dbReference type="PANTHER" id="PTHR30349:SF64">
    <property type="entry name" value="PROPHAGE INTEGRASE INTD-RELATED"/>
    <property type="match status" value="1"/>
</dbReference>
<dbReference type="GO" id="GO:0003677">
    <property type="term" value="F:DNA binding"/>
    <property type="evidence" value="ECO:0007669"/>
    <property type="project" value="UniProtKB-KW"/>
</dbReference>
<dbReference type="GO" id="GO:0015074">
    <property type="term" value="P:DNA integration"/>
    <property type="evidence" value="ECO:0007669"/>
    <property type="project" value="InterPro"/>
</dbReference>
<dbReference type="PANTHER" id="PTHR30349">
    <property type="entry name" value="PHAGE INTEGRASE-RELATED"/>
    <property type="match status" value="1"/>
</dbReference>
<dbReference type="GO" id="GO:0006310">
    <property type="term" value="P:DNA recombination"/>
    <property type="evidence" value="ECO:0007669"/>
    <property type="project" value="UniProtKB-KW"/>
</dbReference>
<proteinExistence type="inferred from homology"/>
<comment type="caution">
    <text evidence="5">The sequence shown here is derived from an EMBL/GenBank/DDBJ whole genome shotgun (WGS) entry which is preliminary data.</text>
</comment>
<dbReference type="InterPro" id="IPR025269">
    <property type="entry name" value="SAM-like_dom"/>
</dbReference>
<keyword evidence="2" id="KW-0238">DNA-binding</keyword>
<evidence type="ECO:0000256" key="3">
    <source>
        <dbReference type="ARBA" id="ARBA00023172"/>
    </source>
</evidence>
<dbReference type="InterPro" id="IPR013762">
    <property type="entry name" value="Integrase-like_cat_sf"/>
</dbReference>
<comment type="similarity">
    <text evidence="1">Belongs to the 'phage' integrase family.</text>
</comment>
<sequence>MKVKLRTRKLKNNISSLFLELYEGKDSEGKYKRSYKPLELYIFTKPKDITEKNFSQNSLALAKKIVTKEQHNYDLDKNGFNRKNKAKSNFITFFKEMTESKYDSKGNYGSWTSTLKLLIEYAGSDVTFEKIDTQFIEGFKKFLDNYTTRRTGNKLAQNSKVSYFRKLKASLRYAINNNIIDYNPAERVQGIPEEETIREYLDKSEIEMLVKTPLKPEILKKAFLFSCLTGLRFGDIKKLTWSELENFNDEVRIKIRQEKTKNTQYLELHPQAIELINSFEKKSKFIFDGLIYNNEKIKNWVIRAGIDKNITFHCGRHTHATLLMTSGVDLYVIKEILGHKNIHTTQIYTKIVDERRKEAINKLPIFNSIF</sequence>
<dbReference type="InterPro" id="IPR002104">
    <property type="entry name" value="Integrase_catalytic"/>
</dbReference>
<dbReference type="Gene3D" id="1.10.443.10">
    <property type="entry name" value="Intergrase catalytic core"/>
    <property type="match status" value="1"/>
</dbReference>
<evidence type="ECO:0000256" key="1">
    <source>
        <dbReference type="ARBA" id="ARBA00008857"/>
    </source>
</evidence>
<reference evidence="5" key="1">
    <citation type="submission" date="2018-12" db="EMBL/GenBank/DDBJ databases">
        <title>Draft genome sequence of Flaovobacterium columnare BGFS27 isolated from channel catfish in Alabama.</title>
        <authorList>
            <person name="Cai W."/>
            <person name="Arias C."/>
        </authorList>
    </citation>
    <scope>NUCLEOTIDE SEQUENCE [LARGE SCALE GENOMIC DNA]</scope>
    <source>
        <strain evidence="5">BGFS27</strain>
    </source>
</reference>
<dbReference type="SUPFAM" id="SSF56349">
    <property type="entry name" value="DNA breaking-rejoining enzymes"/>
    <property type="match status" value="1"/>
</dbReference>
<name>A0AA94JN46_9FLAO</name>
<dbReference type="EMBL" id="RWGX01000004">
    <property type="protein sequence ID" value="RVU87957.1"/>
    <property type="molecule type" value="Genomic_DNA"/>
</dbReference>